<feature type="region of interest" description="Disordered" evidence="2">
    <location>
        <begin position="382"/>
        <end position="433"/>
    </location>
</feature>
<evidence type="ECO:0000256" key="2">
    <source>
        <dbReference type="SAM" id="MobiDB-lite"/>
    </source>
</evidence>
<feature type="compositionally biased region" description="Basic and acidic residues" evidence="2">
    <location>
        <begin position="693"/>
        <end position="704"/>
    </location>
</feature>
<feature type="compositionally biased region" description="Polar residues" evidence="2">
    <location>
        <begin position="1338"/>
        <end position="1348"/>
    </location>
</feature>
<name>A0AAV8SCT6_9ROSI</name>
<feature type="compositionally biased region" description="Basic and acidic residues" evidence="2">
    <location>
        <begin position="2068"/>
        <end position="2084"/>
    </location>
</feature>
<evidence type="ECO:0000313" key="3">
    <source>
        <dbReference type="EMBL" id="KAJ8750012.1"/>
    </source>
</evidence>
<evidence type="ECO:0008006" key="5">
    <source>
        <dbReference type="Google" id="ProtNLM"/>
    </source>
</evidence>
<feature type="compositionally biased region" description="Basic and acidic residues" evidence="2">
    <location>
        <begin position="2892"/>
        <end position="2924"/>
    </location>
</feature>
<feature type="compositionally biased region" description="Basic and acidic residues" evidence="2">
    <location>
        <begin position="3562"/>
        <end position="3573"/>
    </location>
</feature>
<feature type="compositionally biased region" description="Basic and acidic residues" evidence="2">
    <location>
        <begin position="2497"/>
        <end position="2507"/>
    </location>
</feature>
<feature type="region of interest" description="Disordered" evidence="2">
    <location>
        <begin position="2333"/>
        <end position="2507"/>
    </location>
</feature>
<dbReference type="EMBL" id="JAIWQS010000011">
    <property type="protein sequence ID" value="KAJ8750012.1"/>
    <property type="molecule type" value="Genomic_DNA"/>
</dbReference>
<reference evidence="3 4" key="1">
    <citation type="submission" date="2021-09" db="EMBL/GenBank/DDBJ databases">
        <title>Genomic insights and catalytic innovation underlie evolution of tropane alkaloids biosynthesis.</title>
        <authorList>
            <person name="Wang Y.-J."/>
            <person name="Tian T."/>
            <person name="Huang J.-P."/>
            <person name="Huang S.-X."/>
        </authorList>
    </citation>
    <scope>NUCLEOTIDE SEQUENCE [LARGE SCALE GENOMIC DNA]</scope>
    <source>
        <strain evidence="3">KIB-2018</strain>
        <tissue evidence="3">Leaf</tissue>
    </source>
</reference>
<protein>
    <recommendedName>
        <fullName evidence="5">Titin-like</fullName>
    </recommendedName>
</protein>
<feature type="region of interest" description="Disordered" evidence="2">
    <location>
        <begin position="591"/>
        <end position="660"/>
    </location>
</feature>
<keyword evidence="1" id="KW-0175">Coiled coil</keyword>
<feature type="compositionally biased region" description="Basic and acidic residues" evidence="2">
    <location>
        <begin position="2688"/>
        <end position="2697"/>
    </location>
</feature>
<feature type="region of interest" description="Disordered" evidence="2">
    <location>
        <begin position="815"/>
        <end position="1022"/>
    </location>
</feature>
<feature type="region of interest" description="Disordered" evidence="2">
    <location>
        <begin position="3368"/>
        <end position="3407"/>
    </location>
</feature>
<dbReference type="PANTHER" id="PTHR35511">
    <property type="entry name" value="A-KINASE ANCHOR-LIKE PROTEIN"/>
    <property type="match status" value="1"/>
</dbReference>
<feature type="compositionally biased region" description="Basic and acidic residues" evidence="2">
    <location>
        <begin position="3368"/>
        <end position="3400"/>
    </location>
</feature>
<feature type="compositionally biased region" description="Basic and acidic residues" evidence="2">
    <location>
        <begin position="888"/>
        <end position="906"/>
    </location>
</feature>
<feature type="compositionally biased region" description="Polar residues" evidence="2">
    <location>
        <begin position="967"/>
        <end position="991"/>
    </location>
</feature>
<feature type="region of interest" description="Disordered" evidence="2">
    <location>
        <begin position="1930"/>
        <end position="2009"/>
    </location>
</feature>
<feature type="compositionally biased region" description="Basic and acidic residues" evidence="2">
    <location>
        <begin position="1258"/>
        <end position="1283"/>
    </location>
</feature>
<feature type="compositionally biased region" description="Basic and acidic residues" evidence="2">
    <location>
        <begin position="1934"/>
        <end position="1963"/>
    </location>
</feature>
<feature type="compositionally biased region" description="Basic and acidic residues" evidence="2">
    <location>
        <begin position="3212"/>
        <end position="3230"/>
    </location>
</feature>
<feature type="region of interest" description="Disordered" evidence="2">
    <location>
        <begin position="1418"/>
        <end position="1481"/>
    </location>
</feature>
<feature type="compositionally biased region" description="Basic and acidic residues" evidence="2">
    <location>
        <begin position="393"/>
        <end position="402"/>
    </location>
</feature>
<feature type="compositionally biased region" description="Basic and acidic residues" evidence="2">
    <location>
        <begin position="816"/>
        <end position="839"/>
    </location>
</feature>
<feature type="compositionally biased region" description="Basic and acidic residues" evidence="2">
    <location>
        <begin position="1421"/>
        <end position="1442"/>
    </location>
</feature>
<feature type="compositionally biased region" description="Polar residues" evidence="2">
    <location>
        <begin position="2641"/>
        <end position="2656"/>
    </location>
</feature>
<feature type="compositionally biased region" description="Polar residues" evidence="2">
    <location>
        <begin position="2115"/>
        <end position="2125"/>
    </location>
</feature>
<feature type="region of interest" description="Disordered" evidence="2">
    <location>
        <begin position="318"/>
        <end position="339"/>
    </location>
</feature>
<proteinExistence type="predicted"/>
<feature type="region of interest" description="Disordered" evidence="2">
    <location>
        <begin position="2688"/>
        <end position="2802"/>
    </location>
</feature>
<feature type="compositionally biased region" description="Basic and acidic residues" evidence="2">
    <location>
        <begin position="2453"/>
        <end position="2467"/>
    </location>
</feature>
<keyword evidence="4" id="KW-1185">Reference proteome</keyword>
<feature type="region of interest" description="Disordered" evidence="2">
    <location>
        <begin position="1599"/>
        <end position="1699"/>
    </location>
</feature>
<gene>
    <name evidence="3" type="ORF">K2173_013927</name>
</gene>
<feature type="region of interest" description="Disordered" evidence="2">
    <location>
        <begin position="1035"/>
        <end position="1106"/>
    </location>
</feature>
<feature type="region of interest" description="Disordered" evidence="2">
    <location>
        <begin position="1566"/>
        <end position="1586"/>
    </location>
</feature>
<feature type="compositionally biased region" description="Basic and acidic residues" evidence="2">
    <location>
        <begin position="2412"/>
        <end position="2421"/>
    </location>
</feature>
<feature type="compositionally biased region" description="Basic residues" evidence="2">
    <location>
        <begin position="3621"/>
        <end position="3649"/>
    </location>
</feature>
<feature type="coiled-coil region" evidence="1">
    <location>
        <begin position="1124"/>
        <end position="1204"/>
    </location>
</feature>
<evidence type="ECO:0000256" key="1">
    <source>
        <dbReference type="SAM" id="Coils"/>
    </source>
</evidence>
<feature type="compositionally biased region" description="Polar residues" evidence="2">
    <location>
        <begin position="1035"/>
        <end position="1045"/>
    </location>
</feature>
<evidence type="ECO:0000313" key="4">
    <source>
        <dbReference type="Proteomes" id="UP001159364"/>
    </source>
</evidence>
<feature type="region of interest" description="Disordered" evidence="2">
    <location>
        <begin position="2059"/>
        <end position="2155"/>
    </location>
</feature>
<feature type="compositionally biased region" description="Basic and acidic residues" evidence="2">
    <location>
        <begin position="2094"/>
        <end position="2113"/>
    </location>
</feature>
<comment type="caution">
    <text evidence="3">The sequence shown here is derived from an EMBL/GenBank/DDBJ whole genome shotgun (WGS) entry which is preliminary data.</text>
</comment>
<feature type="compositionally biased region" description="Basic and acidic residues" evidence="2">
    <location>
        <begin position="2626"/>
        <end position="2639"/>
    </location>
</feature>
<feature type="compositionally biased region" description="Basic and acidic residues" evidence="2">
    <location>
        <begin position="614"/>
        <end position="629"/>
    </location>
</feature>
<dbReference type="Proteomes" id="UP001159364">
    <property type="component" value="Linkage Group LG11"/>
</dbReference>
<feature type="compositionally biased region" description="Basic and acidic residues" evidence="2">
    <location>
        <begin position="1312"/>
        <end position="1337"/>
    </location>
</feature>
<dbReference type="PANTHER" id="PTHR35511:SF2">
    <property type="entry name" value="A-KINASE ANCHOR-LIKE PROTEIN"/>
    <property type="match status" value="1"/>
</dbReference>
<feature type="region of interest" description="Disordered" evidence="2">
    <location>
        <begin position="85"/>
        <end position="248"/>
    </location>
</feature>
<sequence>MATEANISEPVYIKEKEEVNVNFNPHDINHPPETGDHLMKSEKVQELGQDGVEAKQLDLKANMEVLEGEFFLKSPSFAMVDSQETCQDLDLSPQTAKERPESGEENEKHEVSEVEEEMLTDKIETLTEREETAERNERDFEIVDDKGTGYQEDESAKVLSGAEEDKTSKEEKALEENGGDINSLASAEEKQENIQKQISSLQISEEVEKKIDENTESAADEELSRHEAKLGEFKEAPIRTPDPTVDNLETGAETFKVSISEQESGDTSARSEPKVSEEIIGRKVVDGLVEKETCCLEEKDPVAIIPIGKTENDKEGLAFSTVGETSSIEEATPGVDIDKEASSEIREGMMCELDIASISPATDFSSTQQTVSKVEDKLGQLSGITSNEEEENKVESSRHIKDVNVAVDQRQEKQKIETPIVTQGDHMYPQKEDNSDIVNIVSVESDSHDDFKNDPPESEILGETVLADSVSGHIVISAEDIRTSVEHNKEETSKLEENWEEFSKEQYELEKEMVESSSLGPLLNLPPRELDEEIKVLIQDKKVNDLKKPNSLEPEAELVEDSKLEEACDIHSQNQVQKVKKVSKVVEKHIQNESEAHKNKLEPEGTGKIPQTENMHDVAESDSEVKLGSKDSVMNVEDKTQEIEKSSEHIERSNTEEVSPIEVISTDAEISQAESLQQAAASTLRGEVEETIKTTGVKSDEVHNGPKMIGSREATDEQNTITDDGVIESLRNTGRKAEILDEQDIVSQRMGDDTIKGSSQEYAEKGPSKNFEITDVDTEKLSRKDYEGSETDGSIVNEIDRSANLTFQFSVVNDQESLKGERSTGEEVAQEKREIKVNDNESNSEPPEVQEEIKEALKHEEEVEEKLQNYEPGESIERSNKALFPDSEADKCGETAYKPKGEKVDGPEESAEAEMPNVKDTDAQLADMSNIKYLSQEPDKEEMVNNFQTSETNAQISNKENVDESENAGTGQSSASETNHNDESLNSTLATSLVEETEIVQDKSKNMARSEASSGKKKEEYVSTVQAVEGNVTSIRLEEANQNSKETAKCEENNEPEEVENSAILMAVDNEASASNEKATDDTEEIQNDEENTVEGGKEGFKDTDGTEVESVAMKEANQNNEETAEYEAEVKLGKNEVEEIESTGVPLTIENEAMISSEMTIDENEDIQNVENTMQEKKEEGIKDETEAERVAVKEKANRNSEETIECEAQVELAKNEVEEIGNTGIPSVIINEAPISNEKTIDETEYIQNVKEEEEANQKREEATESEGHVELEKNEVEDFKNSGISSAIENGAPLSNEKTTDETEDIQNVEEKKEVGMKVTDETEVERVAVKEDANQNSEETTNYGEQDLQKNEPEEIEISASQVLGNEAPISNEKETHDPLCILNIEEKKDEGAKDTNEIKVERVAVKEVAQVVEETSNDRSTVDEKPITSETEVEKLENAYGADSTEKVEEETKDEETKEKHGSEKSADFIKDSETQTLMEEHTGTNISRLSTEDIALSCRPDEAEGKSKEEILEEPDKIRAAKDPENEANKLNERIIEQSREIVTEDDVKLMMPKQEIIHESEKLEISQEKHGENPLQKEKEFENDVMELKEEVKELNSEATASVEATVSELLTDKERSSGLHSAEASEDLTMSKETSESHISVSIPKSDSKELSGKVQPEAHECSCESVRDLTEERSPTGPELPTSDMKEPIMTDTKETTLMGGDIDVKPENFSDLVEKNDSPILVVTNETEEESRHEVSNDATLAGRETEEELVTAETPPCSTLDAKESEKSEAIERIDENLEIDQNAYDNAVNPLVPQSTASTRDEDKTVNAQEVATLGSLDTGIERTTEKVQYYQSENVQEHHDLQTEVHTLKQEETELTYVEETRDLVIEGESGKSKKLDYMESSLPVASLESIEPTSAGRKITILEEENPLNISEVTLQEGAAPEKGDREIEKGNQKQEVEAADHIKCHGQTEENLGSVESSEKLESVGERDKSDQSNISTYKVKPNTIEEINSENQSQCLDSIEKRFQESQTEEMAEPELEAEVSSIKLQNTDETTKAVISVEQVKEDVEETDGDETLKHTLVESNNKKELQSESAVDDTIDEVKESSRAFTEDPVAKDSTEQTEITNLNSRVQPPLKQEKSAIKGEEEENAENEVSKKPIGSVTVVAEEPEELIKEKIVDEGNRCSKEINVADAAEVKPASGSEVAQIDDKIVHISNITSDEIKADTFDSERSQQNIIDTRILENSSSHLASQISADDPENLTNDNAVPKHADGSKHLFDTVNELKGTDKKGPLTGDIEEEIKELSETVPTCQDIEEIATKEVLADENLQEQISYHHIASSPLPSQEEGPGTEATVENVEERTIQVVKMTDEDPDEMHEEAAQTSDEIGEKKEACESTSKSSEDIEIVKHDLTASPEAMHVKKSEERYQTASAALLPEDMEYKRSETTASSGEENNVKVLESKPRSSENPRIFEEPNEDDTPQLDVQLGKDKLEENAIESQQEGSRDPDSHKIEEINEQASELAADSDSKYFEIVADDIVTSSQTPAVENFEEKNEAPHSVLHLKDTDHGTLVATEKIEEVEVLKDGLATAEDPSLQKEELREAEVLPMELPFQKDIQRELIEECEEQGREANEVYRFEEIKEDKNILPTQKSEELSQTQTDSLLPKEQDTTTDAVQNTKEKQVKIATREVTEEPCLQKEKTEDLQVSGLEVQHKNVDKKENMYQPQEDEIRTAEMVELCPKDLESKTKDSDCTTEIEKIPEMTGPIEETSEHMKKATNEDLQYMSEAPSHEPADQSEETVSRERHQEEALADATEIINDEAKEEAIADATEIIHDKAKEEALADATEITHDEAKEQVLTDATEVIHDEAIEKEILEKKEPASASPSVILGEVIAEGSNQEHRVNAEEKQMQSGEINKEIQEGDTSKKSEEQIGSDHSSCQKFHREEINEQASELAAESNSKYFEIVADVVTSSQTAAVENFEEKNEAPPSVLHLKDTDHGLVATKKIEDVEVLKDGLATAEDPFQQKEELGEAELLTMELPLKKDIQKELIEEHEEQGREANEVHRFEEIKEDNIVIPTQKSEELRQTKTASLLPKEQDTSTEAVQNTEEQQVKIATRDVTEEPCLQKEKTEDLQVSRLEFQHKKDEDSEHMYQAQEYEIRTAQMLELCPKDLESKTKDSQCTTGIEQIPEMTGTMEATSEHRTKATNEVLQSVSEAPSHEPADQSEETASRDKHQEKVLADATEIINDEAKEEALAIATGIIHDGAKEEVLADSTEIIHDEAKEEAVADATEIIHDEAKKEVLADATEIVHTEAKEEALADTTEITHDEAKELADATEIIHDEAIEKEILVKKETVSTSPSVILGEAIAEGSNQEHRVNTEEKQMQSGEINKEIQEGDTSKKSEEQISSEHSSCQKFHHKVVQEMCKTEPVLLVSEVERGIEIAQNEGSLDLAKANETIPDIDHGKKISDATSQEQFSTGKVGAPQVQQGLIVETIQNVEGGNLQPENVRMVDAVIKGPEEGKMDDKTEKSIAETVAEDSGKVSLFDIMARSKREGQISENLTTGNEEVKAETEKPKSEDEEEEGGEQEKADSGPAAPVMVEATKGMEVKVEHKKSHSILAGVGSKVKHSISKVKKAIIGKSSHPKQHSPTKTK</sequence>
<feature type="compositionally biased region" description="Basic and acidic residues" evidence="2">
    <location>
        <begin position="1096"/>
        <end position="1105"/>
    </location>
</feature>
<feature type="compositionally biased region" description="Basic and acidic residues" evidence="2">
    <location>
        <begin position="2381"/>
        <end position="2405"/>
    </location>
</feature>
<feature type="region of interest" description="Disordered" evidence="2">
    <location>
        <begin position="3206"/>
        <end position="3230"/>
    </location>
</feature>
<feature type="compositionally biased region" description="Basic and acidic residues" evidence="2">
    <location>
        <begin position="96"/>
        <end position="112"/>
    </location>
</feature>
<feature type="region of interest" description="Disordered" evidence="2">
    <location>
        <begin position="1793"/>
        <end position="1817"/>
    </location>
</feature>
<feature type="compositionally biased region" description="Polar residues" evidence="2">
    <location>
        <begin position="945"/>
        <end position="959"/>
    </location>
</feature>
<feature type="compositionally biased region" description="Basic and acidic residues" evidence="2">
    <location>
        <begin position="2782"/>
        <end position="2802"/>
    </location>
</feature>
<feature type="region of interest" description="Disordered" evidence="2">
    <location>
        <begin position="2888"/>
        <end position="2947"/>
    </location>
</feature>
<feature type="compositionally biased region" description="Basic and acidic residues" evidence="2">
    <location>
        <begin position="636"/>
        <end position="655"/>
    </location>
</feature>
<feature type="region of interest" description="Disordered" evidence="2">
    <location>
        <begin position="746"/>
        <end position="769"/>
    </location>
</feature>
<feature type="compositionally biased region" description="Basic and acidic residues" evidence="2">
    <location>
        <begin position="851"/>
        <end position="868"/>
    </location>
</feature>
<organism evidence="3 4">
    <name type="scientific">Erythroxylum novogranatense</name>
    <dbReference type="NCBI Taxonomy" id="1862640"/>
    <lineage>
        <taxon>Eukaryota</taxon>
        <taxon>Viridiplantae</taxon>
        <taxon>Streptophyta</taxon>
        <taxon>Embryophyta</taxon>
        <taxon>Tracheophyta</taxon>
        <taxon>Spermatophyta</taxon>
        <taxon>Magnoliopsida</taxon>
        <taxon>eudicotyledons</taxon>
        <taxon>Gunneridae</taxon>
        <taxon>Pentapetalae</taxon>
        <taxon>rosids</taxon>
        <taxon>fabids</taxon>
        <taxon>Malpighiales</taxon>
        <taxon>Erythroxylaceae</taxon>
        <taxon>Erythroxylum</taxon>
    </lineage>
</organism>
<feature type="compositionally biased region" description="Basic and acidic residues" evidence="2">
    <location>
        <begin position="1654"/>
        <end position="1683"/>
    </location>
</feature>
<feature type="compositionally biased region" description="Basic and acidic residues" evidence="2">
    <location>
        <begin position="591"/>
        <end position="605"/>
    </location>
</feature>
<feature type="compositionally biased region" description="Basic and acidic residues" evidence="2">
    <location>
        <begin position="119"/>
        <end position="147"/>
    </location>
</feature>
<feature type="compositionally biased region" description="Acidic residues" evidence="2">
    <location>
        <begin position="1082"/>
        <end position="1093"/>
    </location>
</feature>
<feature type="region of interest" description="Disordered" evidence="2">
    <location>
        <begin position="693"/>
        <end position="722"/>
    </location>
</feature>
<feature type="region of interest" description="Disordered" evidence="2">
    <location>
        <begin position="2626"/>
        <end position="2674"/>
    </location>
</feature>
<feature type="compositionally biased region" description="Basic and acidic residues" evidence="2">
    <location>
        <begin position="222"/>
        <end position="237"/>
    </location>
</feature>
<feature type="compositionally biased region" description="Basic and acidic residues" evidence="2">
    <location>
        <begin position="2763"/>
        <end position="2772"/>
    </location>
</feature>
<feature type="region of interest" description="Disordered" evidence="2">
    <location>
        <begin position="1251"/>
        <end position="1354"/>
    </location>
</feature>
<feature type="compositionally biased region" description="Basic and acidic residues" evidence="2">
    <location>
        <begin position="163"/>
        <end position="175"/>
    </location>
</feature>
<feature type="compositionally biased region" description="Basic and acidic residues" evidence="2">
    <location>
        <begin position="1972"/>
        <end position="1986"/>
    </location>
</feature>
<feature type="compositionally biased region" description="Basic and acidic residues" evidence="2">
    <location>
        <begin position="1460"/>
        <end position="1481"/>
    </location>
</feature>
<feature type="compositionally biased region" description="Basic and acidic residues" evidence="2">
    <location>
        <begin position="2722"/>
        <end position="2754"/>
    </location>
</feature>
<feature type="region of interest" description="Disordered" evidence="2">
    <location>
        <begin position="3551"/>
        <end position="3649"/>
    </location>
</feature>
<feature type="compositionally biased region" description="Polar residues" evidence="2">
    <location>
        <begin position="194"/>
        <end position="203"/>
    </location>
</feature>
<feature type="region of interest" description="Disordered" evidence="2">
    <location>
        <begin position="1732"/>
        <end position="1778"/>
    </location>
</feature>
<feature type="compositionally biased region" description="Basic and acidic residues" evidence="2">
    <location>
        <begin position="2705"/>
        <end position="2715"/>
    </location>
</feature>
<accession>A0AAV8SCT6</accession>